<name>F9FQD2_FUSOF</name>
<dbReference type="EMBL" id="AFQF01002508">
    <property type="protein sequence ID" value="EGU80897.1"/>
    <property type="molecule type" value="Genomic_DNA"/>
</dbReference>
<gene>
    <name evidence="1" type="ORF">FOXB_08612</name>
</gene>
<comment type="caution">
    <text evidence="1">The sequence shown here is derived from an EMBL/GenBank/DDBJ whole genome shotgun (WGS) entry which is preliminary data.</text>
</comment>
<dbReference type="AlphaFoldDB" id="F9FQD2"/>
<protein>
    <submittedName>
        <fullName evidence="1">Uncharacterized protein</fullName>
    </submittedName>
</protein>
<proteinExistence type="predicted"/>
<accession>F9FQD2</accession>
<sequence>MGAAPGGRKPFKNWVTLNAVEVSKSKGGMLAAALELYFATE</sequence>
<evidence type="ECO:0000313" key="1">
    <source>
        <dbReference type="EMBL" id="EGU80897.1"/>
    </source>
</evidence>
<reference evidence="1" key="1">
    <citation type="journal article" date="2012" name="Mol. Plant Microbe Interact.">
        <title>A highly conserved effector in Fusarium oxysporum is required for full virulence on Arabidopsis.</title>
        <authorList>
            <person name="Thatcher L.F."/>
            <person name="Gardiner D.M."/>
            <person name="Kazan K."/>
            <person name="Manners J."/>
        </authorList>
    </citation>
    <scope>NUCLEOTIDE SEQUENCE [LARGE SCALE GENOMIC DNA]</scope>
    <source>
        <strain evidence="1">Fo5176</strain>
    </source>
</reference>
<organism evidence="1">
    <name type="scientific">Fusarium oxysporum (strain Fo5176)</name>
    <name type="common">Fusarium vascular wilt</name>
    <dbReference type="NCBI Taxonomy" id="660025"/>
    <lineage>
        <taxon>Eukaryota</taxon>
        <taxon>Fungi</taxon>
        <taxon>Dikarya</taxon>
        <taxon>Ascomycota</taxon>
        <taxon>Pezizomycotina</taxon>
        <taxon>Sordariomycetes</taxon>
        <taxon>Hypocreomycetidae</taxon>
        <taxon>Hypocreales</taxon>
        <taxon>Nectriaceae</taxon>
        <taxon>Fusarium</taxon>
        <taxon>Fusarium oxysporum species complex</taxon>
    </lineage>
</organism>